<dbReference type="PANTHER" id="PTHR19446">
    <property type="entry name" value="REVERSE TRANSCRIPTASES"/>
    <property type="match status" value="1"/>
</dbReference>
<evidence type="ECO:0000313" key="2">
    <source>
        <dbReference type="Proteomes" id="UP000281553"/>
    </source>
</evidence>
<accession>A0A3P7NNE4</accession>
<keyword evidence="2" id="KW-1185">Reference proteome</keyword>
<dbReference type="EMBL" id="UYRU01093578">
    <property type="protein sequence ID" value="VDN38633.1"/>
    <property type="molecule type" value="Genomic_DNA"/>
</dbReference>
<proteinExistence type="predicted"/>
<evidence type="ECO:0000313" key="1">
    <source>
        <dbReference type="EMBL" id="VDN38633.1"/>
    </source>
</evidence>
<feature type="non-terminal residue" evidence="1">
    <location>
        <position position="130"/>
    </location>
</feature>
<sequence length="130" mass="14555">MSTSKAYSSRHRLFASVGNEADLVLPPIPQDTIKSAQQLSGGKATEFDAMPAEIYKYGSHQLLFHVTTLFQEMWRQGQVPQDFKDATSTVHLYELKGNRQLRDNHRGISLPSVAGKNLRRGAKLQLSLQT</sequence>
<name>A0A3P7NNE4_DIBLA</name>
<dbReference type="Proteomes" id="UP000281553">
    <property type="component" value="Unassembled WGS sequence"/>
</dbReference>
<dbReference type="AlphaFoldDB" id="A0A3P7NNE4"/>
<reference evidence="1 2" key="1">
    <citation type="submission" date="2018-11" db="EMBL/GenBank/DDBJ databases">
        <authorList>
            <consortium name="Pathogen Informatics"/>
        </authorList>
    </citation>
    <scope>NUCLEOTIDE SEQUENCE [LARGE SCALE GENOMIC DNA]</scope>
</reference>
<gene>
    <name evidence="1" type="ORF">DILT_LOCUS17650</name>
</gene>
<organism evidence="1 2">
    <name type="scientific">Dibothriocephalus latus</name>
    <name type="common">Fish tapeworm</name>
    <name type="synonym">Diphyllobothrium latum</name>
    <dbReference type="NCBI Taxonomy" id="60516"/>
    <lineage>
        <taxon>Eukaryota</taxon>
        <taxon>Metazoa</taxon>
        <taxon>Spiralia</taxon>
        <taxon>Lophotrochozoa</taxon>
        <taxon>Platyhelminthes</taxon>
        <taxon>Cestoda</taxon>
        <taxon>Eucestoda</taxon>
        <taxon>Diphyllobothriidea</taxon>
        <taxon>Diphyllobothriidae</taxon>
        <taxon>Dibothriocephalus</taxon>
    </lineage>
</organism>
<protein>
    <submittedName>
        <fullName evidence="1">Uncharacterized protein</fullName>
    </submittedName>
</protein>
<dbReference type="OrthoDB" id="10071239at2759"/>